<proteinExistence type="inferred from homology"/>
<evidence type="ECO:0000259" key="8">
    <source>
        <dbReference type="SMART" id="SM00415"/>
    </source>
</evidence>
<dbReference type="InterPro" id="IPR036390">
    <property type="entry name" value="WH_DNA-bd_sf"/>
</dbReference>
<dbReference type="Proteomes" id="UP000078348">
    <property type="component" value="Unassembled WGS sequence"/>
</dbReference>
<comment type="subcellular location">
    <subcellularLocation>
        <location evidence="1">Nucleus</location>
    </subcellularLocation>
</comment>
<evidence type="ECO:0000256" key="1">
    <source>
        <dbReference type="ARBA" id="ARBA00004123"/>
    </source>
</evidence>
<dbReference type="SUPFAM" id="SSF46785">
    <property type="entry name" value="Winged helix' DNA-binding domain"/>
    <property type="match status" value="1"/>
</dbReference>
<name>A0A196SML2_BLAHN</name>
<keyword evidence="5" id="KW-0539">Nucleus</keyword>
<dbReference type="InterPro" id="IPR036388">
    <property type="entry name" value="WH-like_DNA-bd_sf"/>
</dbReference>
<dbReference type="Gene3D" id="1.10.10.10">
    <property type="entry name" value="Winged helix-like DNA-binding domain superfamily/Winged helix DNA-binding domain"/>
    <property type="match status" value="1"/>
</dbReference>
<reference evidence="9 10" key="1">
    <citation type="submission" date="2016-05" db="EMBL/GenBank/DDBJ databases">
        <title>Nuclear genome of Blastocystis sp. subtype 1 NandII.</title>
        <authorList>
            <person name="Gentekaki E."/>
            <person name="Curtis B."/>
            <person name="Stairs C."/>
            <person name="Eme L."/>
            <person name="Herman E."/>
            <person name="Klimes V."/>
            <person name="Arias M.C."/>
            <person name="Elias M."/>
            <person name="Hilliou F."/>
            <person name="Klute M."/>
            <person name="Malik S.-B."/>
            <person name="Pightling A."/>
            <person name="Rachubinski R."/>
            <person name="Salas D."/>
            <person name="Schlacht A."/>
            <person name="Suga H."/>
            <person name="Archibald J."/>
            <person name="Ball S.G."/>
            <person name="Clark G."/>
            <person name="Dacks J."/>
            <person name="Van Der Giezen M."/>
            <person name="Tsaousis A."/>
            <person name="Roger A."/>
        </authorList>
    </citation>
    <scope>NUCLEOTIDE SEQUENCE [LARGE SCALE GENOMIC DNA]</scope>
    <source>
        <strain evidence="10">ATCC 50177 / NandII</strain>
    </source>
</reference>
<keyword evidence="2" id="KW-0805">Transcription regulation</keyword>
<protein>
    <recommendedName>
        <fullName evidence="8">HSF-type DNA-binding domain-containing protein</fullName>
    </recommendedName>
</protein>
<dbReference type="Pfam" id="PF00447">
    <property type="entry name" value="HSF_DNA-bind"/>
    <property type="match status" value="1"/>
</dbReference>
<feature type="region of interest" description="Disordered" evidence="7">
    <location>
        <begin position="292"/>
        <end position="322"/>
    </location>
</feature>
<feature type="compositionally biased region" description="Polar residues" evidence="7">
    <location>
        <begin position="294"/>
        <end position="307"/>
    </location>
</feature>
<comment type="similarity">
    <text evidence="6">Belongs to the HSF family.</text>
</comment>
<evidence type="ECO:0000313" key="10">
    <source>
        <dbReference type="Proteomes" id="UP000078348"/>
    </source>
</evidence>
<accession>A0A196SML2</accession>
<dbReference type="GO" id="GO:0043565">
    <property type="term" value="F:sequence-specific DNA binding"/>
    <property type="evidence" value="ECO:0007669"/>
    <property type="project" value="InterPro"/>
</dbReference>
<sequence>MSEEENTKQIASNFLEKLYTILEEESPHIITWNTAGDAFIIVSPTLFSQTVMGKYFKSNKFNSFVRQLNFYGFRKSSRDGYSEERSPSSRTWEFKHPQFLRGRKDLLVKIRRKQIGDGDNDLESRIQQLENELQYLYNITSDLLQWKRDVCTRYPALLRENAMEVMKTVPGDYPMAQKMDPVPFYDIRMGQWGHDDMDMKENYISPSMHPSVETPIHVNQHAEPAVAPINNYMVSFGDNTRPTQPMQTPMEEGSEVTIHVAKRPKSTISESLPTPIVDSHQSDIQISPIPKMQRVQSATPTAGSKSARSIYAQDYFPPQISH</sequence>
<dbReference type="GO" id="GO:0005634">
    <property type="term" value="C:nucleus"/>
    <property type="evidence" value="ECO:0007669"/>
    <property type="project" value="UniProtKB-SubCell"/>
</dbReference>
<dbReference type="PANTHER" id="PTHR10015">
    <property type="entry name" value="HEAT SHOCK TRANSCRIPTION FACTOR"/>
    <property type="match status" value="1"/>
</dbReference>
<dbReference type="STRING" id="478820.A0A196SML2"/>
<dbReference type="GO" id="GO:0003700">
    <property type="term" value="F:DNA-binding transcription factor activity"/>
    <property type="evidence" value="ECO:0007669"/>
    <property type="project" value="InterPro"/>
</dbReference>
<dbReference type="FunFam" id="1.10.10.10:FF:000027">
    <property type="entry name" value="Heat shock transcription factor 1"/>
    <property type="match status" value="1"/>
</dbReference>
<keyword evidence="10" id="KW-1185">Reference proteome</keyword>
<dbReference type="OrthoDB" id="60033at2759"/>
<dbReference type="SMART" id="SM00415">
    <property type="entry name" value="HSF"/>
    <property type="match status" value="1"/>
</dbReference>
<evidence type="ECO:0000256" key="2">
    <source>
        <dbReference type="ARBA" id="ARBA00023015"/>
    </source>
</evidence>
<evidence type="ECO:0000256" key="6">
    <source>
        <dbReference type="RuleBase" id="RU004020"/>
    </source>
</evidence>
<comment type="caution">
    <text evidence="9">The sequence shown here is derived from an EMBL/GenBank/DDBJ whole genome shotgun (WGS) entry which is preliminary data.</text>
</comment>
<keyword evidence="3" id="KW-0238">DNA-binding</keyword>
<evidence type="ECO:0000256" key="7">
    <source>
        <dbReference type="SAM" id="MobiDB-lite"/>
    </source>
</evidence>
<dbReference type="PRINTS" id="PR00056">
    <property type="entry name" value="HSFDOMAIN"/>
</dbReference>
<evidence type="ECO:0000313" key="9">
    <source>
        <dbReference type="EMBL" id="OAO17511.1"/>
    </source>
</evidence>
<dbReference type="AlphaFoldDB" id="A0A196SML2"/>
<evidence type="ECO:0000256" key="4">
    <source>
        <dbReference type="ARBA" id="ARBA00023163"/>
    </source>
</evidence>
<gene>
    <name evidence="9" type="ORF">AV274_0754</name>
</gene>
<evidence type="ECO:0000256" key="5">
    <source>
        <dbReference type="ARBA" id="ARBA00023242"/>
    </source>
</evidence>
<keyword evidence="4" id="KW-0804">Transcription</keyword>
<dbReference type="InterPro" id="IPR000232">
    <property type="entry name" value="HSF_DNA-bd"/>
</dbReference>
<dbReference type="EMBL" id="LXWW01000027">
    <property type="protein sequence ID" value="OAO17511.1"/>
    <property type="molecule type" value="Genomic_DNA"/>
</dbReference>
<organism evidence="9 10">
    <name type="scientific">Blastocystis sp. subtype 1 (strain ATCC 50177 / NandII)</name>
    <dbReference type="NCBI Taxonomy" id="478820"/>
    <lineage>
        <taxon>Eukaryota</taxon>
        <taxon>Sar</taxon>
        <taxon>Stramenopiles</taxon>
        <taxon>Bigyra</taxon>
        <taxon>Opalozoa</taxon>
        <taxon>Opalinata</taxon>
        <taxon>Blastocystidae</taxon>
        <taxon>Blastocystis</taxon>
    </lineage>
</organism>
<dbReference type="PANTHER" id="PTHR10015:SF206">
    <property type="entry name" value="HSF-TYPE DNA-BINDING DOMAIN-CONTAINING PROTEIN"/>
    <property type="match status" value="1"/>
</dbReference>
<feature type="domain" description="HSF-type DNA-binding" evidence="8">
    <location>
        <begin position="10"/>
        <end position="113"/>
    </location>
</feature>
<evidence type="ECO:0000256" key="3">
    <source>
        <dbReference type="ARBA" id="ARBA00023125"/>
    </source>
</evidence>